<organism evidence="2 3">
    <name type="scientific">Pedobacter boryungensis</name>
    <dbReference type="NCBI Taxonomy" id="869962"/>
    <lineage>
        <taxon>Bacteria</taxon>
        <taxon>Pseudomonadati</taxon>
        <taxon>Bacteroidota</taxon>
        <taxon>Sphingobacteriia</taxon>
        <taxon>Sphingobacteriales</taxon>
        <taxon>Sphingobacteriaceae</taxon>
        <taxon>Pedobacter</taxon>
    </lineage>
</organism>
<feature type="transmembrane region" description="Helical" evidence="1">
    <location>
        <begin position="112"/>
        <end position="130"/>
    </location>
</feature>
<evidence type="ECO:0000313" key="3">
    <source>
        <dbReference type="Proteomes" id="UP000762110"/>
    </source>
</evidence>
<protein>
    <submittedName>
        <fullName evidence="2">DUF4153 domain-containing protein</fullName>
    </submittedName>
</protein>
<feature type="transmembrane region" description="Helical" evidence="1">
    <location>
        <begin position="346"/>
        <end position="363"/>
    </location>
</feature>
<keyword evidence="3" id="KW-1185">Reference proteome</keyword>
<feature type="transmembrane region" description="Helical" evidence="1">
    <location>
        <begin position="50"/>
        <end position="71"/>
    </location>
</feature>
<feature type="transmembrane region" description="Helical" evidence="1">
    <location>
        <begin position="222"/>
        <end position="243"/>
    </location>
</feature>
<evidence type="ECO:0000256" key="1">
    <source>
        <dbReference type="SAM" id="Phobius"/>
    </source>
</evidence>
<name>A0ABX2DEW0_9SPHI</name>
<keyword evidence="1" id="KW-0812">Transmembrane</keyword>
<gene>
    <name evidence="2" type="ORF">HQN85_08795</name>
</gene>
<feature type="transmembrane region" description="Helical" evidence="1">
    <location>
        <begin position="185"/>
        <end position="202"/>
    </location>
</feature>
<dbReference type="RefSeq" id="WP_173271315.1">
    <property type="nucleotide sequence ID" value="NZ_JABMKV010000002.1"/>
</dbReference>
<dbReference type="InterPro" id="IPR025291">
    <property type="entry name" value="DUF4153"/>
</dbReference>
<feature type="transmembrane region" description="Helical" evidence="1">
    <location>
        <begin position="255"/>
        <end position="277"/>
    </location>
</feature>
<proteinExistence type="predicted"/>
<keyword evidence="1" id="KW-1133">Transmembrane helix</keyword>
<dbReference type="Proteomes" id="UP000762110">
    <property type="component" value="Unassembled WGS sequence"/>
</dbReference>
<feature type="transmembrane region" description="Helical" evidence="1">
    <location>
        <begin position="321"/>
        <end position="340"/>
    </location>
</feature>
<dbReference type="EMBL" id="JABMKV010000002">
    <property type="protein sequence ID" value="NQX31821.1"/>
    <property type="molecule type" value="Genomic_DNA"/>
</dbReference>
<feature type="transmembrane region" description="Helical" evidence="1">
    <location>
        <begin position="20"/>
        <end position="38"/>
    </location>
</feature>
<accession>A0ABX2DEW0</accession>
<dbReference type="Pfam" id="PF13687">
    <property type="entry name" value="DUF4153"/>
    <property type="match status" value="1"/>
</dbReference>
<feature type="transmembrane region" description="Helical" evidence="1">
    <location>
        <begin position="150"/>
        <end position="173"/>
    </location>
</feature>
<feature type="transmembrane region" description="Helical" evidence="1">
    <location>
        <begin position="83"/>
        <end position="100"/>
    </location>
</feature>
<keyword evidence="1" id="KW-0472">Membrane</keyword>
<reference evidence="2 3" key="1">
    <citation type="submission" date="2020-05" db="EMBL/GenBank/DDBJ databases">
        <title>Description of Pedobacter foliorum sp. nov.</title>
        <authorList>
            <person name="Qi S."/>
            <person name="Carlier A."/>
            <person name="Cnockaert M."/>
            <person name="Vandamme P."/>
        </authorList>
    </citation>
    <scope>NUCLEOTIDE SEQUENCE [LARGE SCALE GENOMIC DNA]</scope>
    <source>
        <strain evidence="2 3">LMG 31300</strain>
    </source>
</reference>
<feature type="transmembrane region" description="Helical" evidence="1">
    <location>
        <begin position="292"/>
        <end position="309"/>
    </location>
</feature>
<sequence>MKLPSLQTLWQGTNRVSSRFPLQFLIAIISTGIWWCLTDLDYKEQEYTHNLVTALAVCNLALTLLLAADLFCEVHHYSNLKKWIVRIVVLAISITLYFLLNPWAYLIDVYRIFLLAFAFHLLVAFTPFIGKSNLNGFWQYNKTLFLRFLTAAFYAAVLYAGLSIALLAIDGLFDVDINYRTYMKLLAVVSAGFTTIFFLAGIPDNFEALNEEHSYPKGLKIFTQYVLIPLMTIYLGILLVYEVKIIFQWTLPKGLVSTLILGYAVFGILSLLLIYPIKDREGNGWMRLFSKFFYLMMIPLIVLLLLAIGKRVFSYGVTESRYILIVLGVWLTAVTTYFLISKKQNIKVIPISLCILALLGTYGPQSAFSVSKYSQVSRLRMLMKSADKKEIAERSEVVRYLVDRHGLTSLQSFTNADLKDIETKINARVKSKGVYDYEIKNQKIDTAFKLLKVKDVRYEDDNEQVNFISKEKGVISVTGYDAIFSFNEYADSSKVFDGTVFKLDQNPEKKRSGNNNRLTVTVGKENPFEFNLKAMANEAYNQYKMDKLIKVDYNNYEYPSEKMQLIHQTKRYTIKLVVTNMSGYFDNDKKDFDWFNFQGFILVKKN</sequence>
<evidence type="ECO:0000313" key="2">
    <source>
        <dbReference type="EMBL" id="NQX31821.1"/>
    </source>
</evidence>
<comment type="caution">
    <text evidence="2">The sequence shown here is derived from an EMBL/GenBank/DDBJ whole genome shotgun (WGS) entry which is preliminary data.</text>
</comment>